<accession>A0A814S7S3</accession>
<evidence type="ECO:0000313" key="2">
    <source>
        <dbReference type="Proteomes" id="UP000663852"/>
    </source>
</evidence>
<evidence type="ECO:0000313" key="1">
    <source>
        <dbReference type="EMBL" id="CAF1142685.1"/>
    </source>
</evidence>
<dbReference type="EMBL" id="CAJNOJ010000115">
    <property type="protein sequence ID" value="CAF1142685.1"/>
    <property type="molecule type" value="Genomic_DNA"/>
</dbReference>
<dbReference type="AlphaFoldDB" id="A0A814S7S3"/>
<name>A0A814S7S3_ADIRI</name>
<protein>
    <submittedName>
        <fullName evidence="1">Uncharacterized protein</fullName>
    </submittedName>
</protein>
<organism evidence="1 2">
    <name type="scientific">Adineta ricciae</name>
    <name type="common">Rotifer</name>
    <dbReference type="NCBI Taxonomy" id="249248"/>
    <lineage>
        <taxon>Eukaryota</taxon>
        <taxon>Metazoa</taxon>
        <taxon>Spiralia</taxon>
        <taxon>Gnathifera</taxon>
        <taxon>Rotifera</taxon>
        <taxon>Eurotatoria</taxon>
        <taxon>Bdelloidea</taxon>
        <taxon>Adinetida</taxon>
        <taxon>Adinetidae</taxon>
        <taxon>Adineta</taxon>
    </lineage>
</organism>
<gene>
    <name evidence="1" type="ORF">EDS130_LOCUS22177</name>
</gene>
<reference evidence="1" key="1">
    <citation type="submission" date="2021-02" db="EMBL/GenBank/DDBJ databases">
        <authorList>
            <person name="Nowell W R."/>
        </authorList>
    </citation>
    <scope>NUCLEOTIDE SEQUENCE</scope>
</reference>
<proteinExistence type="predicted"/>
<dbReference type="Proteomes" id="UP000663852">
    <property type="component" value="Unassembled WGS sequence"/>
</dbReference>
<comment type="caution">
    <text evidence="1">The sequence shown here is derived from an EMBL/GenBank/DDBJ whole genome shotgun (WGS) entry which is preliminary data.</text>
</comment>
<sequence length="133" mass="15299">MDVNCRVKSKITIHMKNQIHSTFNTLYHNHSHPMLFVLLYKRNSTDIQSRGNDESFRSTFVYNNITIDIMPSQRQSDSNLEIMDRENFDASRSLLIAHRRATTIGNIPRGSIHYSAIPELSASEKCIASSLRM</sequence>